<reference evidence="1" key="2">
    <citation type="submission" date="2016-06" db="EMBL/GenBank/DDBJ databases">
        <title>The genome of a short-lived fish provides insights into sex chromosome evolution and the genetic control of aging.</title>
        <authorList>
            <person name="Reichwald K."/>
            <person name="Felder M."/>
            <person name="Petzold A."/>
            <person name="Koch P."/>
            <person name="Groth M."/>
            <person name="Platzer M."/>
        </authorList>
    </citation>
    <scope>NUCLEOTIDE SEQUENCE</scope>
    <source>
        <tissue evidence="1">Brain</tissue>
    </source>
</reference>
<gene>
    <name evidence="1" type="primary">CABZ01073735.1</name>
</gene>
<reference evidence="1" key="1">
    <citation type="submission" date="2016-05" db="EMBL/GenBank/DDBJ databases">
        <authorList>
            <person name="Lavstsen T."/>
            <person name="Jespersen J.S."/>
        </authorList>
    </citation>
    <scope>NUCLEOTIDE SEQUENCE</scope>
    <source>
        <tissue evidence="1">Brain</tissue>
    </source>
</reference>
<dbReference type="EMBL" id="HAEF01009979">
    <property type="protein sequence ID" value="SBR49530.1"/>
    <property type="molecule type" value="Transcribed_RNA"/>
</dbReference>
<name>A0A1A8LXM4_9TELE</name>
<accession>A0A1A8LXM4</accession>
<feature type="non-terminal residue" evidence="1">
    <location>
        <position position="1"/>
    </location>
</feature>
<dbReference type="AlphaFoldDB" id="A0A1A8LXM4"/>
<dbReference type="Gene3D" id="1.20.1070.10">
    <property type="entry name" value="Rhodopsin 7-helix transmembrane proteins"/>
    <property type="match status" value="1"/>
</dbReference>
<sequence>VIKSREIRNLFRLQKQLNFKPFFFFFPCAKRSRLPYISHITVSPFPLSICVDRYLAVVQVSGTVHRWRTTGAAKSVSATVWLIAVVVTYSFQTT</sequence>
<protein>
    <submittedName>
        <fullName evidence="1">Uncharacterized protein</fullName>
    </submittedName>
</protein>
<feature type="non-terminal residue" evidence="1">
    <location>
        <position position="94"/>
    </location>
</feature>
<evidence type="ECO:0000313" key="1">
    <source>
        <dbReference type="EMBL" id="SBR49530.1"/>
    </source>
</evidence>
<proteinExistence type="predicted"/>
<organism evidence="1">
    <name type="scientific">Nothobranchius pienaari</name>
    <dbReference type="NCBI Taxonomy" id="704102"/>
    <lineage>
        <taxon>Eukaryota</taxon>
        <taxon>Metazoa</taxon>
        <taxon>Chordata</taxon>
        <taxon>Craniata</taxon>
        <taxon>Vertebrata</taxon>
        <taxon>Euteleostomi</taxon>
        <taxon>Actinopterygii</taxon>
        <taxon>Neopterygii</taxon>
        <taxon>Teleostei</taxon>
        <taxon>Neoteleostei</taxon>
        <taxon>Acanthomorphata</taxon>
        <taxon>Ovalentaria</taxon>
        <taxon>Atherinomorphae</taxon>
        <taxon>Cyprinodontiformes</taxon>
        <taxon>Nothobranchiidae</taxon>
        <taxon>Nothobranchius</taxon>
    </lineage>
</organism>